<evidence type="ECO:0000256" key="6">
    <source>
        <dbReference type="SAM" id="MobiDB-lite"/>
    </source>
</evidence>
<dbReference type="PANTHER" id="PTHR43289:SF34">
    <property type="entry name" value="SERINE_THREONINE-PROTEIN KINASE YBDM-RELATED"/>
    <property type="match status" value="1"/>
</dbReference>
<evidence type="ECO:0000256" key="2">
    <source>
        <dbReference type="ARBA" id="ARBA00022741"/>
    </source>
</evidence>
<dbReference type="EMBL" id="BAAACA010000003">
    <property type="protein sequence ID" value="GAA0578070.1"/>
    <property type="molecule type" value="Genomic_DNA"/>
</dbReference>
<evidence type="ECO:0000256" key="3">
    <source>
        <dbReference type="ARBA" id="ARBA00022777"/>
    </source>
</evidence>
<keyword evidence="3" id="KW-0418">Kinase</keyword>
<feature type="binding site" evidence="5">
    <location>
        <position position="39"/>
    </location>
    <ligand>
        <name>ATP</name>
        <dbReference type="ChEBI" id="CHEBI:30616"/>
    </ligand>
</feature>
<evidence type="ECO:0000256" key="4">
    <source>
        <dbReference type="ARBA" id="ARBA00022840"/>
    </source>
</evidence>
<dbReference type="InterPro" id="IPR017441">
    <property type="entry name" value="Protein_kinase_ATP_BS"/>
</dbReference>
<evidence type="ECO:0000313" key="8">
    <source>
        <dbReference type="EMBL" id="GAA0578070.1"/>
    </source>
</evidence>
<dbReference type="SMART" id="SM00220">
    <property type="entry name" value="S_TKc"/>
    <property type="match status" value="1"/>
</dbReference>
<dbReference type="InterPro" id="IPR008271">
    <property type="entry name" value="Ser/Thr_kinase_AS"/>
</dbReference>
<keyword evidence="1" id="KW-0808">Transferase</keyword>
<protein>
    <recommendedName>
        <fullName evidence="7">Protein kinase domain-containing protein</fullName>
    </recommendedName>
</protein>
<comment type="caution">
    <text evidence="8">The sequence shown here is derived from an EMBL/GenBank/DDBJ whole genome shotgun (WGS) entry which is preliminary data.</text>
</comment>
<accession>A0ABN1EZW7</accession>
<dbReference type="PROSITE" id="PS00108">
    <property type="entry name" value="PROTEIN_KINASE_ST"/>
    <property type="match status" value="1"/>
</dbReference>
<organism evidence="8 9">
    <name type="scientific">Streptomyces crystallinus</name>
    <dbReference type="NCBI Taxonomy" id="68191"/>
    <lineage>
        <taxon>Bacteria</taxon>
        <taxon>Bacillati</taxon>
        <taxon>Actinomycetota</taxon>
        <taxon>Actinomycetes</taxon>
        <taxon>Kitasatosporales</taxon>
        <taxon>Streptomycetaceae</taxon>
        <taxon>Streptomyces</taxon>
    </lineage>
</organism>
<dbReference type="Gene3D" id="1.10.510.10">
    <property type="entry name" value="Transferase(Phosphotransferase) domain 1"/>
    <property type="match status" value="1"/>
</dbReference>
<dbReference type="InterPro" id="IPR011009">
    <property type="entry name" value="Kinase-like_dom_sf"/>
</dbReference>
<name>A0ABN1EZW7_9ACTN</name>
<dbReference type="CDD" id="cd14014">
    <property type="entry name" value="STKc_PknB_like"/>
    <property type="match status" value="1"/>
</dbReference>
<proteinExistence type="predicted"/>
<reference evidence="8 9" key="1">
    <citation type="journal article" date="2019" name="Int. J. Syst. Evol. Microbiol.">
        <title>The Global Catalogue of Microorganisms (GCM) 10K type strain sequencing project: providing services to taxonomists for standard genome sequencing and annotation.</title>
        <authorList>
            <consortium name="The Broad Institute Genomics Platform"/>
            <consortium name="The Broad Institute Genome Sequencing Center for Infectious Disease"/>
            <person name="Wu L."/>
            <person name="Ma J."/>
        </authorList>
    </citation>
    <scope>NUCLEOTIDE SEQUENCE [LARGE SCALE GENOMIC DNA]</scope>
    <source>
        <strain evidence="8 9">JCM 5067</strain>
    </source>
</reference>
<evidence type="ECO:0000256" key="1">
    <source>
        <dbReference type="ARBA" id="ARBA00022679"/>
    </source>
</evidence>
<keyword evidence="9" id="KW-1185">Reference proteome</keyword>
<feature type="domain" description="Protein kinase" evidence="7">
    <location>
        <begin position="11"/>
        <end position="277"/>
    </location>
</feature>
<sequence>MAGDPTHIGPFRLLGRLGAGGMGRVYLARSAGGRTVAVKLVQAHFADVPEFRRRFAREVAAARRVGGEWTAHVLDADVEAEIPWVATAYVAGPSLQTVVDHDFGPLPERALLVLANRLALALEAVHGAGLVHRDLKPSNILLAVDGPRVIDFGISRALEVLTEASALTGTGAVIGSPGFMSPEQVRGERVSAPGDVFCLGAVLAFAATGRAPFGTGADHHAAALMFRVAHEEPDLAGVPEALLPLVRACLDKDPARRPTPEEVAGATAGEVPAHGWLPPELLAQLALHSSRLLDADVTPTTRPGYRPPAPPLVPVGPPDPPPPSYDAAPRRAPAAAARPRGGGQRRVGRGRAVAAAALALVLLALGWFVLRPLVLDALGKTGGGGASPSLGPDTFDFTGVWEGSSSGSAIRVAVAGDRPEGKVTVDTLDDSRMCGGTTSVAERHGPRLKVTGLSTLEHAVGPDGSPVPYSCRTIEEQTLEAEPDGTVLWSAGSQYTAQLRRVEHSDAVVPAAFLGRWTAARSTPDAADVSVTFTQGALGQPLSRVEKTAGGRTCAWTAVLFRVRDGERLDFAPMRPQPEHSDCAGRPPHTYRLQGSTLWLEPSGGVKAYWAFEKKG</sequence>
<feature type="compositionally biased region" description="Low complexity" evidence="6">
    <location>
        <begin position="325"/>
        <end position="339"/>
    </location>
</feature>
<evidence type="ECO:0000259" key="7">
    <source>
        <dbReference type="PROSITE" id="PS50011"/>
    </source>
</evidence>
<gene>
    <name evidence="8" type="ORF">GCM10010394_03210</name>
</gene>
<keyword evidence="4 5" id="KW-0067">ATP-binding</keyword>
<evidence type="ECO:0000256" key="5">
    <source>
        <dbReference type="PROSITE-ProRule" id="PRU10141"/>
    </source>
</evidence>
<dbReference type="Proteomes" id="UP001500668">
    <property type="component" value="Unassembled WGS sequence"/>
</dbReference>
<keyword evidence="2 5" id="KW-0547">Nucleotide-binding</keyword>
<dbReference type="PROSITE" id="PS00107">
    <property type="entry name" value="PROTEIN_KINASE_ATP"/>
    <property type="match status" value="1"/>
</dbReference>
<feature type="region of interest" description="Disordered" evidence="6">
    <location>
        <begin position="296"/>
        <end position="346"/>
    </location>
</feature>
<dbReference type="Gene3D" id="3.30.200.20">
    <property type="entry name" value="Phosphorylase Kinase, domain 1"/>
    <property type="match status" value="1"/>
</dbReference>
<dbReference type="Pfam" id="PF00069">
    <property type="entry name" value="Pkinase"/>
    <property type="match status" value="1"/>
</dbReference>
<dbReference type="InterPro" id="IPR000719">
    <property type="entry name" value="Prot_kinase_dom"/>
</dbReference>
<feature type="compositionally biased region" description="Pro residues" evidence="6">
    <location>
        <begin position="305"/>
        <end position="324"/>
    </location>
</feature>
<evidence type="ECO:0000313" key="9">
    <source>
        <dbReference type="Proteomes" id="UP001500668"/>
    </source>
</evidence>
<dbReference type="PANTHER" id="PTHR43289">
    <property type="entry name" value="MITOGEN-ACTIVATED PROTEIN KINASE KINASE KINASE 20-RELATED"/>
    <property type="match status" value="1"/>
</dbReference>
<dbReference type="PROSITE" id="PS50011">
    <property type="entry name" value="PROTEIN_KINASE_DOM"/>
    <property type="match status" value="1"/>
</dbReference>
<dbReference type="SUPFAM" id="SSF56112">
    <property type="entry name" value="Protein kinase-like (PK-like)"/>
    <property type="match status" value="1"/>
</dbReference>